<gene>
    <name evidence="2" type="ORF">TRIATDRAFT_256570</name>
</gene>
<protein>
    <submittedName>
        <fullName evidence="2">Uncharacterized protein</fullName>
    </submittedName>
</protein>
<comment type="caution">
    <text evidence="2">The sequence shown here is derived from an EMBL/GenBank/DDBJ whole genome shotgun (WGS) entry which is preliminary data.</text>
</comment>
<dbReference type="EMBL" id="ABDG02000022">
    <property type="protein sequence ID" value="EHK46724.1"/>
    <property type="molecule type" value="Genomic_DNA"/>
</dbReference>
<feature type="compositionally biased region" description="Basic and acidic residues" evidence="1">
    <location>
        <begin position="8"/>
        <end position="23"/>
    </location>
</feature>
<reference evidence="2 3" key="1">
    <citation type="journal article" date="2011" name="Genome Biol.">
        <title>Comparative genome sequence analysis underscores mycoparasitism as the ancestral life style of Trichoderma.</title>
        <authorList>
            <person name="Kubicek C.P."/>
            <person name="Herrera-Estrella A."/>
            <person name="Seidl-Seiboth V."/>
            <person name="Martinez D.A."/>
            <person name="Druzhinina I.S."/>
            <person name="Thon M."/>
            <person name="Zeilinger S."/>
            <person name="Casas-Flores S."/>
            <person name="Horwitz B.A."/>
            <person name="Mukherjee P.K."/>
            <person name="Mukherjee M."/>
            <person name="Kredics L."/>
            <person name="Alcaraz L.D."/>
            <person name="Aerts A."/>
            <person name="Antal Z."/>
            <person name="Atanasova L."/>
            <person name="Cervantes-Badillo M.G."/>
            <person name="Challacombe J."/>
            <person name="Chertkov O."/>
            <person name="McCluskey K."/>
            <person name="Coulpier F."/>
            <person name="Deshpande N."/>
            <person name="von Doehren H."/>
            <person name="Ebbole D.J."/>
            <person name="Esquivel-Naranjo E.U."/>
            <person name="Fekete E."/>
            <person name="Flipphi M."/>
            <person name="Glaser F."/>
            <person name="Gomez-Rodriguez E.Y."/>
            <person name="Gruber S."/>
            <person name="Han C."/>
            <person name="Henrissat B."/>
            <person name="Hermosa R."/>
            <person name="Hernandez-Onate M."/>
            <person name="Karaffa L."/>
            <person name="Kosti I."/>
            <person name="Le Crom S."/>
            <person name="Lindquist E."/>
            <person name="Lucas S."/>
            <person name="Luebeck M."/>
            <person name="Luebeck P.S."/>
            <person name="Margeot A."/>
            <person name="Metz B."/>
            <person name="Misra M."/>
            <person name="Nevalainen H."/>
            <person name="Omann M."/>
            <person name="Packer N."/>
            <person name="Perrone G."/>
            <person name="Uresti-Rivera E.E."/>
            <person name="Salamov A."/>
            <person name="Schmoll M."/>
            <person name="Seiboth B."/>
            <person name="Shapiro H."/>
            <person name="Sukno S."/>
            <person name="Tamayo-Ramos J.A."/>
            <person name="Tisch D."/>
            <person name="Wiest A."/>
            <person name="Wilkinson H.H."/>
            <person name="Zhang M."/>
            <person name="Coutinho P.M."/>
            <person name="Kenerley C.M."/>
            <person name="Monte E."/>
            <person name="Baker S.E."/>
            <person name="Grigoriev I.V."/>
        </authorList>
    </citation>
    <scope>NUCLEOTIDE SEQUENCE [LARGE SCALE GENOMIC DNA]</scope>
    <source>
        <strain evidence="3">ATCC 20476 / IMI 206040</strain>
    </source>
</reference>
<dbReference type="HOGENOM" id="CLU_3032642_0_0_1"/>
<accession>G9NRU2</accession>
<keyword evidence="3" id="KW-1185">Reference proteome</keyword>
<name>G9NRU2_HYPAI</name>
<dbReference type="Proteomes" id="UP000005426">
    <property type="component" value="Unassembled WGS sequence"/>
</dbReference>
<sequence length="55" mass="5819">MFSPSQGEKMKKAEFGAESRSLRLDTNILSQHTRAEIPKLSARSSGLATSGGVGP</sequence>
<feature type="region of interest" description="Disordered" evidence="1">
    <location>
        <begin position="1"/>
        <end position="55"/>
    </location>
</feature>
<dbReference type="AlphaFoldDB" id="G9NRU2"/>
<organism evidence="2 3">
    <name type="scientific">Hypocrea atroviridis (strain ATCC 20476 / IMI 206040)</name>
    <name type="common">Trichoderma atroviride</name>
    <dbReference type="NCBI Taxonomy" id="452589"/>
    <lineage>
        <taxon>Eukaryota</taxon>
        <taxon>Fungi</taxon>
        <taxon>Dikarya</taxon>
        <taxon>Ascomycota</taxon>
        <taxon>Pezizomycotina</taxon>
        <taxon>Sordariomycetes</taxon>
        <taxon>Hypocreomycetidae</taxon>
        <taxon>Hypocreales</taxon>
        <taxon>Hypocreaceae</taxon>
        <taxon>Trichoderma</taxon>
    </lineage>
</organism>
<proteinExistence type="predicted"/>
<evidence type="ECO:0000256" key="1">
    <source>
        <dbReference type="SAM" id="MobiDB-lite"/>
    </source>
</evidence>
<evidence type="ECO:0000313" key="3">
    <source>
        <dbReference type="Proteomes" id="UP000005426"/>
    </source>
</evidence>
<evidence type="ECO:0000313" key="2">
    <source>
        <dbReference type="EMBL" id="EHK46724.1"/>
    </source>
</evidence>